<comment type="caution">
    <text evidence="3">The sequence shown here is derived from an EMBL/GenBank/DDBJ whole genome shotgun (WGS) entry which is preliminary data.</text>
</comment>
<feature type="region of interest" description="Disordered" evidence="2">
    <location>
        <begin position="68"/>
        <end position="134"/>
    </location>
</feature>
<evidence type="ECO:0000256" key="1">
    <source>
        <dbReference type="SAM" id="Coils"/>
    </source>
</evidence>
<feature type="coiled-coil region" evidence="1">
    <location>
        <begin position="232"/>
        <end position="259"/>
    </location>
</feature>
<dbReference type="AlphaFoldDB" id="A0A6N7Y087"/>
<dbReference type="PROSITE" id="PS51257">
    <property type="entry name" value="PROKAR_LIPOPROTEIN"/>
    <property type="match status" value="1"/>
</dbReference>
<feature type="compositionally biased region" description="Basic and acidic residues" evidence="2">
    <location>
        <begin position="112"/>
        <end position="134"/>
    </location>
</feature>
<proteinExistence type="predicted"/>
<feature type="compositionally biased region" description="Basic and acidic residues" evidence="2">
    <location>
        <begin position="68"/>
        <end position="87"/>
    </location>
</feature>
<dbReference type="EMBL" id="VUNQ01000015">
    <property type="protein sequence ID" value="MSU01460.1"/>
    <property type="molecule type" value="Genomic_DNA"/>
</dbReference>
<name>A0A6N7Y087_9FIRM</name>
<organism evidence="3 4">
    <name type="scientific">Tissierella pigra</name>
    <dbReference type="NCBI Taxonomy" id="2607614"/>
    <lineage>
        <taxon>Bacteria</taxon>
        <taxon>Bacillati</taxon>
        <taxon>Bacillota</taxon>
        <taxon>Tissierellia</taxon>
        <taxon>Tissierellales</taxon>
        <taxon>Tissierellaceae</taxon>
        <taxon>Tissierella</taxon>
    </lineage>
</organism>
<reference evidence="3 4" key="1">
    <citation type="submission" date="2019-09" db="EMBL/GenBank/DDBJ databases">
        <title>In-depth cultivation of the pig gut microbiome towards novel bacterial diversity and tailored functional studies.</title>
        <authorList>
            <person name="Wylensek D."/>
            <person name="Hitch T.C.A."/>
            <person name="Clavel T."/>
        </authorList>
    </citation>
    <scope>NUCLEOTIDE SEQUENCE [LARGE SCALE GENOMIC DNA]</scope>
    <source>
        <strain evidence="3 4">WCA3-693-APC-4?</strain>
    </source>
</reference>
<accession>A0A6N7Y087</accession>
<evidence type="ECO:0008006" key="5">
    <source>
        <dbReference type="Google" id="ProtNLM"/>
    </source>
</evidence>
<feature type="compositionally biased region" description="Low complexity" evidence="2">
    <location>
        <begin position="88"/>
        <end position="97"/>
    </location>
</feature>
<evidence type="ECO:0000313" key="3">
    <source>
        <dbReference type="EMBL" id="MSU01460.1"/>
    </source>
</evidence>
<keyword evidence="4" id="KW-1185">Reference proteome</keyword>
<protein>
    <recommendedName>
        <fullName evidence="5">Lipoprotein</fullName>
    </recommendedName>
</protein>
<dbReference type="RefSeq" id="WP_154439874.1">
    <property type="nucleotide sequence ID" value="NZ_VUNQ01000015.1"/>
</dbReference>
<dbReference type="Proteomes" id="UP000469523">
    <property type="component" value="Unassembled WGS sequence"/>
</dbReference>
<keyword evidence="1" id="KW-0175">Coiled coil</keyword>
<gene>
    <name evidence="3" type="ORF">FYJ83_08280</name>
</gene>
<evidence type="ECO:0000313" key="4">
    <source>
        <dbReference type="Proteomes" id="UP000469523"/>
    </source>
</evidence>
<evidence type="ECO:0000256" key="2">
    <source>
        <dbReference type="SAM" id="MobiDB-lite"/>
    </source>
</evidence>
<sequence>MKRVKLSILFIAILFTLSGCKITKNQSAKFEKKDKAPNYLRDISGELQDTLKNIEKIEKILDGTYVEEMPKENKAKDQESTGDKGKDQNQNQNSNGEESGGKQGESNNEGGSTKEDVSKESTKNKEQEKKEKDKEELLKNWQEIDKKIEDIHKNWNDYEPEGIKKGATTEKTDSFRSSLNLLTKSVEERNIRKVYNYGSQTMLNLVPIMSLYRDEVGGEINKIKYAVYQAYINSLEGKNTKASDLLKSVEEDIDKMRLKFEKDDDKVKILEKINLSIEDMRKSLSQKSVKLIRIKKDIIINNLEEIEK</sequence>